<evidence type="ECO:0000256" key="4">
    <source>
        <dbReference type="ARBA" id="ARBA00022692"/>
    </source>
</evidence>
<reference evidence="17" key="2">
    <citation type="submission" date="2021-09" db="EMBL/GenBank/DDBJ databases">
        <authorList>
            <person name="Jia N."/>
            <person name="Wang J."/>
            <person name="Shi W."/>
            <person name="Du L."/>
            <person name="Sun Y."/>
            <person name="Zhan W."/>
            <person name="Jiang J."/>
            <person name="Wang Q."/>
            <person name="Zhang B."/>
            <person name="Ji P."/>
            <person name="Sakyi L.B."/>
            <person name="Cui X."/>
            <person name="Yuan T."/>
            <person name="Jiang B."/>
            <person name="Yang W."/>
            <person name="Lam T.T.-Y."/>
            <person name="Chang Q."/>
            <person name="Ding S."/>
            <person name="Wang X."/>
            <person name="Zhu J."/>
            <person name="Ruan X."/>
            <person name="Zhao L."/>
            <person name="Wei J."/>
            <person name="Que T."/>
            <person name="Du C."/>
            <person name="Cheng J."/>
            <person name="Dai P."/>
            <person name="Han X."/>
            <person name="Huang E."/>
            <person name="Gao Y."/>
            <person name="Liu J."/>
            <person name="Shao H."/>
            <person name="Ye R."/>
            <person name="Li L."/>
            <person name="Wei W."/>
            <person name="Wang X."/>
            <person name="Wang C."/>
            <person name="Huo Q."/>
            <person name="Li W."/>
            <person name="Guo W."/>
            <person name="Chen H."/>
            <person name="Chen S."/>
            <person name="Zhou L."/>
            <person name="Zhou L."/>
            <person name="Ni X."/>
            <person name="Tian J."/>
            <person name="Zhou Y."/>
            <person name="Sheng Y."/>
            <person name="Liu T."/>
            <person name="Pan Y."/>
            <person name="Xia L."/>
            <person name="Li J."/>
            <person name="Zhao F."/>
            <person name="Cao W."/>
        </authorList>
    </citation>
    <scope>NUCLEOTIDE SEQUENCE</scope>
    <source>
        <strain evidence="17">Rmic-2018</strain>
        <tissue evidence="17">Larvae</tissue>
    </source>
</reference>
<evidence type="ECO:0000256" key="8">
    <source>
        <dbReference type="ARBA" id="ARBA00022951"/>
    </source>
</evidence>
<evidence type="ECO:0000256" key="14">
    <source>
        <dbReference type="ARBA" id="ARBA00075558"/>
    </source>
</evidence>
<dbReference type="FunFam" id="2.70.150.10:FF:000143">
    <property type="entry name" value="Calcium-transporting ATPase"/>
    <property type="match status" value="1"/>
</dbReference>
<keyword evidence="11 15" id="KW-0472">Membrane</keyword>
<dbReference type="FunFam" id="3.40.50.1000:FF:000001">
    <property type="entry name" value="Phospholipid-transporting ATPase IC"/>
    <property type="match status" value="1"/>
</dbReference>
<dbReference type="EC" id="7.2.2.10" evidence="3"/>
<feature type="transmembrane region" description="Helical" evidence="15">
    <location>
        <begin position="296"/>
        <end position="319"/>
    </location>
</feature>
<evidence type="ECO:0000313" key="18">
    <source>
        <dbReference type="Proteomes" id="UP000821866"/>
    </source>
</evidence>
<evidence type="ECO:0000256" key="5">
    <source>
        <dbReference type="ARBA" id="ARBA00022741"/>
    </source>
</evidence>
<evidence type="ECO:0000256" key="6">
    <source>
        <dbReference type="ARBA" id="ARBA00022840"/>
    </source>
</evidence>
<dbReference type="GO" id="GO:0005388">
    <property type="term" value="F:P-type calcium transporter activity"/>
    <property type="evidence" value="ECO:0007669"/>
    <property type="project" value="UniProtKB-EC"/>
</dbReference>
<reference evidence="17" key="1">
    <citation type="journal article" date="2020" name="Cell">
        <title>Large-Scale Comparative Analyses of Tick Genomes Elucidate Their Genetic Diversity and Vector Capacities.</title>
        <authorList>
            <consortium name="Tick Genome and Microbiome Consortium (TIGMIC)"/>
            <person name="Jia N."/>
            <person name="Wang J."/>
            <person name="Shi W."/>
            <person name="Du L."/>
            <person name="Sun Y."/>
            <person name="Zhan W."/>
            <person name="Jiang J.F."/>
            <person name="Wang Q."/>
            <person name="Zhang B."/>
            <person name="Ji P."/>
            <person name="Bell-Sakyi L."/>
            <person name="Cui X.M."/>
            <person name="Yuan T.T."/>
            <person name="Jiang B.G."/>
            <person name="Yang W.F."/>
            <person name="Lam T.T."/>
            <person name="Chang Q.C."/>
            <person name="Ding S.J."/>
            <person name="Wang X.J."/>
            <person name="Zhu J.G."/>
            <person name="Ruan X.D."/>
            <person name="Zhao L."/>
            <person name="Wei J.T."/>
            <person name="Ye R.Z."/>
            <person name="Que T.C."/>
            <person name="Du C.H."/>
            <person name="Zhou Y.H."/>
            <person name="Cheng J.X."/>
            <person name="Dai P.F."/>
            <person name="Guo W.B."/>
            <person name="Han X.H."/>
            <person name="Huang E.J."/>
            <person name="Li L.F."/>
            <person name="Wei W."/>
            <person name="Gao Y.C."/>
            <person name="Liu J.Z."/>
            <person name="Shao H.Z."/>
            <person name="Wang X."/>
            <person name="Wang C.C."/>
            <person name="Yang T.C."/>
            <person name="Huo Q.B."/>
            <person name="Li W."/>
            <person name="Chen H.Y."/>
            <person name="Chen S.E."/>
            <person name="Zhou L.G."/>
            <person name="Ni X.B."/>
            <person name="Tian J.H."/>
            <person name="Sheng Y."/>
            <person name="Liu T."/>
            <person name="Pan Y.S."/>
            <person name="Xia L.Y."/>
            <person name="Li J."/>
            <person name="Zhao F."/>
            <person name="Cao W.C."/>
        </authorList>
    </citation>
    <scope>NUCLEOTIDE SEQUENCE</scope>
    <source>
        <strain evidence="17">Rmic-2018</strain>
    </source>
</reference>
<dbReference type="SMART" id="SM00831">
    <property type="entry name" value="Cation_ATPase_N"/>
    <property type="match status" value="1"/>
</dbReference>
<dbReference type="InterPro" id="IPR001757">
    <property type="entry name" value="P_typ_ATPase"/>
</dbReference>
<dbReference type="Gene3D" id="3.40.50.1000">
    <property type="entry name" value="HAD superfamily/HAD-like"/>
    <property type="match status" value="1"/>
</dbReference>
<evidence type="ECO:0000259" key="16">
    <source>
        <dbReference type="SMART" id="SM00831"/>
    </source>
</evidence>
<dbReference type="Pfam" id="PF00690">
    <property type="entry name" value="Cation_ATPase_N"/>
    <property type="match status" value="1"/>
</dbReference>
<dbReference type="GO" id="GO:0005524">
    <property type="term" value="F:ATP binding"/>
    <property type="evidence" value="ECO:0007669"/>
    <property type="project" value="UniProtKB-KW"/>
</dbReference>
<dbReference type="NCBIfam" id="TIGR01494">
    <property type="entry name" value="ATPase_P-type"/>
    <property type="match status" value="2"/>
</dbReference>
<dbReference type="EMBL" id="JABSTU010000001">
    <property type="protein sequence ID" value="KAH8039459.1"/>
    <property type="molecule type" value="Genomic_DNA"/>
</dbReference>
<dbReference type="InterPro" id="IPR023214">
    <property type="entry name" value="HAD_sf"/>
</dbReference>
<dbReference type="PANTHER" id="PTHR42861">
    <property type="entry name" value="CALCIUM-TRANSPORTING ATPASE"/>
    <property type="match status" value="1"/>
</dbReference>
<feature type="domain" description="Cation-transporting P-type ATPase N-terminal" evidence="16">
    <location>
        <begin position="3"/>
        <end position="77"/>
    </location>
</feature>
<feature type="transmembrane region" description="Helical" evidence="15">
    <location>
        <begin position="258"/>
        <end position="276"/>
    </location>
</feature>
<keyword evidence="8" id="KW-0703">Sarcoplasmic reticulum</keyword>
<evidence type="ECO:0000256" key="15">
    <source>
        <dbReference type="SAM" id="Phobius"/>
    </source>
</evidence>
<keyword evidence="9" id="KW-1278">Translocase</keyword>
<name>A0A9J6EYI1_RHIMP</name>
<evidence type="ECO:0000256" key="1">
    <source>
        <dbReference type="ARBA" id="ARBA00004326"/>
    </source>
</evidence>
<dbReference type="GO" id="GO:0033017">
    <property type="term" value="C:sarcoplasmic reticulum membrane"/>
    <property type="evidence" value="ECO:0007669"/>
    <property type="project" value="UniProtKB-SubCell"/>
</dbReference>
<dbReference type="Pfam" id="PF00122">
    <property type="entry name" value="E1-E2_ATPase"/>
    <property type="match status" value="1"/>
</dbReference>
<dbReference type="GO" id="GO:0016887">
    <property type="term" value="F:ATP hydrolysis activity"/>
    <property type="evidence" value="ECO:0007669"/>
    <property type="project" value="InterPro"/>
</dbReference>
<comment type="caution">
    <text evidence="17">The sequence shown here is derived from an EMBL/GenBank/DDBJ whole genome shotgun (WGS) entry which is preliminary data.</text>
</comment>
<dbReference type="InterPro" id="IPR023299">
    <property type="entry name" value="ATPase_P-typ_cyto_dom_N"/>
</dbReference>
<evidence type="ECO:0000256" key="7">
    <source>
        <dbReference type="ARBA" id="ARBA00022842"/>
    </source>
</evidence>
<comment type="catalytic activity">
    <reaction evidence="12">
        <text>Ca(2+)(in) + ATP + H2O = Ca(2+)(out) + ADP + phosphate + H(+)</text>
        <dbReference type="Rhea" id="RHEA:18105"/>
        <dbReference type="ChEBI" id="CHEBI:15377"/>
        <dbReference type="ChEBI" id="CHEBI:15378"/>
        <dbReference type="ChEBI" id="CHEBI:29108"/>
        <dbReference type="ChEBI" id="CHEBI:30616"/>
        <dbReference type="ChEBI" id="CHEBI:43474"/>
        <dbReference type="ChEBI" id="CHEBI:456216"/>
        <dbReference type="EC" id="7.2.2.10"/>
    </reaction>
</comment>
<feature type="transmembrane region" description="Helical" evidence="15">
    <location>
        <begin position="84"/>
        <end position="107"/>
    </location>
</feature>
<keyword evidence="6" id="KW-0067">ATP-binding</keyword>
<evidence type="ECO:0000256" key="3">
    <source>
        <dbReference type="ARBA" id="ARBA00012790"/>
    </source>
</evidence>
<evidence type="ECO:0000256" key="12">
    <source>
        <dbReference type="ARBA" id="ARBA00048694"/>
    </source>
</evidence>
<dbReference type="FunFam" id="1.20.1110.10:FF:000065">
    <property type="entry name" value="Sarcoplasmic/endoplasmic reticulum calcium ATPase 1"/>
    <property type="match status" value="2"/>
</dbReference>
<feature type="transmembrane region" description="Helical" evidence="15">
    <location>
        <begin position="60"/>
        <end position="78"/>
    </location>
</feature>
<dbReference type="Gene3D" id="3.40.1110.10">
    <property type="entry name" value="Calcium-transporting ATPase, cytoplasmic domain N"/>
    <property type="match status" value="1"/>
</dbReference>
<keyword evidence="5" id="KW-0547">Nucleotide-binding</keyword>
<dbReference type="InterPro" id="IPR004014">
    <property type="entry name" value="ATPase_P-typ_cation-transptr_N"/>
</dbReference>
<evidence type="ECO:0000313" key="17">
    <source>
        <dbReference type="EMBL" id="KAH8039459.1"/>
    </source>
</evidence>
<protein>
    <recommendedName>
        <fullName evidence="3">P-type Ca(2+) transporter</fullName>
        <ecNumber evidence="3">7.2.2.10</ecNumber>
    </recommendedName>
    <alternativeName>
        <fullName evidence="14">Sarcoplasmic/endoplasmic reticulum Ca(2+)-ATPase</fullName>
    </alternativeName>
</protein>
<evidence type="ECO:0000256" key="2">
    <source>
        <dbReference type="ARBA" id="ARBA00004477"/>
    </source>
</evidence>
<dbReference type="InterPro" id="IPR018303">
    <property type="entry name" value="ATPase_P-typ_P_site"/>
</dbReference>
<keyword evidence="4 15" id="KW-0812">Transmembrane</keyword>
<proteinExistence type="predicted"/>
<dbReference type="SUPFAM" id="SSF56784">
    <property type="entry name" value="HAD-like"/>
    <property type="match status" value="1"/>
</dbReference>
<dbReference type="AlphaFoldDB" id="A0A9J6EYI1"/>
<dbReference type="InterPro" id="IPR023298">
    <property type="entry name" value="ATPase_P-typ_TM_dom_sf"/>
</dbReference>
<dbReference type="InterPro" id="IPR059000">
    <property type="entry name" value="ATPase_P-type_domA"/>
</dbReference>
<dbReference type="SUPFAM" id="SSF81665">
    <property type="entry name" value="Calcium ATPase, transmembrane domain M"/>
    <property type="match status" value="1"/>
</dbReference>
<dbReference type="Gene3D" id="1.20.1110.10">
    <property type="entry name" value="Calcium-transporting ATPase, transmembrane domain"/>
    <property type="match status" value="1"/>
</dbReference>
<dbReference type="Proteomes" id="UP000821866">
    <property type="component" value="Chromosome 1"/>
</dbReference>
<dbReference type="InterPro" id="IPR008250">
    <property type="entry name" value="ATPase_P-typ_transduc_dom_A_sf"/>
</dbReference>
<evidence type="ECO:0000256" key="9">
    <source>
        <dbReference type="ARBA" id="ARBA00022967"/>
    </source>
</evidence>
<comment type="subcellular location">
    <subcellularLocation>
        <location evidence="2">Endoplasmic reticulum membrane</location>
        <topology evidence="2">Multi-pass membrane protein</topology>
    </subcellularLocation>
    <subcellularLocation>
        <location evidence="1">Sarcoplasmic reticulum membrane</location>
        <topology evidence="1">Multi-pass membrane protein</topology>
    </subcellularLocation>
</comment>
<keyword evidence="18" id="KW-1185">Reference proteome</keyword>
<dbReference type="PRINTS" id="PR00119">
    <property type="entry name" value="CATATPASE"/>
</dbReference>
<dbReference type="PROSITE" id="PS00154">
    <property type="entry name" value="ATPASE_E1_E2"/>
    <property type="match status" value="1"/>
</dbReference>
<dbReference type="SUPFAM" id="SSF81653">
    <property type="entry name" value="Calcium ATPase, transduction domain A"/>
    <property type="match status" value="1"/>
</dbReference>
<keyword evidence="10 15" id="KW-1133">Transmembrane helix</keyword>
<evidence type="ECO:0000256" key="11">
    <source>
        <dbReference type="ARBA" id="ARBA00023136"/>
    </source>
</evidence>
<dbReference type="VEuPathDB" id="VectorBase:LOC119173301"/>
<keyword evidence="7" id="KW-0460">Magnesium</keyword>
<dbReference type="InterPro" id="IPR036412">
    <property type="entry name" value="HAD-like_sf"/>
</dbReference>
<gene>
    <name evidence="17" type="ORF">HPB51_007337</name>
</gene>
<organism evidence="17 18">
    <name type="scientific">Rhipicephalus microplus</name>
    <name type="common">Cattle tick</name>
    <name type="synonym">Boophilus microplus</name>
    <dbReference type="NCBI Taxonomy" id="6941"/>
    <lineage>
        <taxon>Eukaryota</taxon>
        <taxon>Metazoa</taxon>
        <taxon>Ecdysozoa</taxon>
        <taxon>Arthropoda</taxon>
        <taxon>Chelicerata</taxon>
        <taxon>Arachnida</taxon>
        <taxon>Acari</taxon>
        <taxon>Parasitiformes</taxon>
        <taxon>Ixodida</taxon>
        <taxon>Ixodoidea</taxon>
        <taxon>Ixodidae</taxon>
        <taxon>Rhipicephalinae</taxon>
        <taxon>Rhipicephalus</taxon>
        <taxon>Boophilus</taxon>
    </lineage>
</organism>
<sequence>MEQAHTKTTKEVLDYFGTDPERGLTESQVKKLQDKYGPNELPAEEGKPLWQLILEQFDDLLVKILLLAAVISFVLALFEEHEDSITAFVEPFVILLILIANAVVGVWQERNAESAIEALKEYEPEMGKVIRANKQGVQKIRAKEIVPGDLVEVSVGDKVPADIRLMKIHSTTLRVDQSILTGESVSVIKHTDAIPDPRAVNQDKKNILVPTIASGKAIGIVVGTGLETAIGKIRTEMTETEEVKTPLQQKLDEFGEQLSKVISVICVAVWAINIGHFNDPAHGGSWIKGAVYYFKIAVALAVAAIPEGLPAVITTCLALGTRRMAKKNAIVRSLPSVETLGCTSVICSDKTGTLTTNQMSVSAAAMLQQPTLQRPSFCGANLCVLSKRIKGRRYSKTLFL</sequence>
<evidence type="ECO:0000256" key="10">
    <source>
        <dbReference type="ARBA" id="ARBA00022989"/>
    </source>
</evidence>
<comment type="function">
    <text evidence="13">This magnesium-dependent enzyme catalyzes the hydrolysis of ATP coupled with the transport of calcium.</text>
</comment>
<accession>A0A9J6EYI1</accession>
<evidence type="ECO:0000256" key="13">
    <source>
        <dbReference type="ARBA" id="ARBA00054278"/>
    </source>
</evidence>
<dbReference type="Gene3D" id="2.70.150.10">
    <property type="entry name" value="Calcium-transporting ATPase, cytoplasmic transduction domain A"/>
    <property type="match status" value="1"/>
</dbReference>